<proteinExistence type="predicted"/>
<protein>
    <submittedName>
        <fullName evidence="2">Uncharacterized protein</fullName>
    </submittedName>
</protein>
<evidence type="ECO:0000313" key="2">
    <source>
        <dbReference type="EMBL" id="QOY42901.1"/>
    </source>
</evidence>
<feature type="transmembrane region" description="Helical" evidence="1">
    <location>
        <begin position="6"/>
        <end position="28"/>
    </location>
</feature>
<keyword evidence="1" id="KW-1133">Transmembrane helix</keyword>
<evidence type="ECO:0000256" key="1">
    <source>
        <dbReference type="SAM" id="Phobius"/>
    </source>
</evidence>
<dbReference type="Proteomes" id="UP000593906">
    <property type="component" value="Chromosome 2"/>
</dbReference>
<sequence>MYVHIYLYIFIYIYIYAWILNCIIEKNLNNLIYIKYDDFLSITSLIPPWYFFIFSFFFPQLYPGVLTIIFLFNKSTLTLCLFPLIIYLAVLFTLNNVSCIYPVFIYTFSNSFKLKKKRKILPVI</sequence>
<dbReference type="VEuPathDB" id="CryptoDB:CPATCC_0027520"/>
<organism evidence="2 3">
    <name type="scientific">Cryptosporidium parvum</name>
    <dbReference type="NCBI Taxonomy" id="5807"/>
    <lineage>
        <taxon>Eukaryota</taxon>
        <taxon>Sar</taxon>
        <taxon>Alveolata</taxon>
        <taxon>Apicomplexa</taxon>
        <taxon>Conoidasida</taxon>
        <taxon>Coccidia</taxon>
        <taxon>Eucoccidiorida</taxon>
        <taxon>Eimeriorina</taxon>
        <taxon>Cryptosporidiidae</taxon>
        <taxon>Cryptosporidium</taxon>
    </lineage>
</organism>
<feature type="transmembrane region" description="Helical" evidence="1">
    <location>
        <begin position="84"/>
        <end position="108"/>
    </location>
</feature>
<accession>A0A7S7LKC8</accession>
<keyword evidence="1" id="KW-0812">Transmembrane</keyword>
<feature type="transmembrane region" description="Helical" evidence="1">
    <location>
        <begin position="49"/>
        <end position="72"/>
    </location>
</feature>
<dbReference type="EMBL" id="CP044421">
    <property type="protein sequence ID" value="QOY42901.1"/>
    <property type="molecule type" value="Genomic_DNA"/>
</dbReference>
<evidence type="ECO:0000313" key="3">
    <source>
        <dbReference type="Proteomes" id="UP000593906"/>
    </source>
</evidence>
<dbReference type="AlphaFoldDB" id="A0A7S7LKC8"/>
<gene>
    <name evidence="2" type="ORF">CPATCC_000588</name>
</gene>
<name>A0A7S7LKC8_CRYPV</name>
<keyword evidence="1" id="KW-0472">Membrane</keyword>
<reference evidence="2 3" key="1">
    <citation type="submission" date="2019-09" db="EMBL/GenBank/DDBJ databases">
        <title>Consistent, comparative and evidence-based genome assembly and annotation for Cryptosporidium parvum, C. hominis and C. tyzzeri.</title>
        <authorList>
            <person name="Baptista R.P."/>
            <person name="Li Y."/>
            <person name="Sateriale A."/>
            <person name="Ansell B."/>
            <person name="Jex A."/>
            <person name="Sanders M."/>
            <person name="Brooks K."/>
            <person name="Tracey A."/>
            <person name="Berriman M."/>
            <person name="Striepen B."/>
            <person name="Cotton J.A."/>
            <person name="Kissinger J.C."/>
        </authorList>
    </citation>
    <scope>NUCLEOTIDE SEQUENCE [LARGE SCALE GENOMIC DNA]</scope>
    <source>
        <strain evidence="2 3">IOWA-ATCC</strain>
    </source>
</reference>